<evidence type="ECO:0000313" key="3">
    <source>
        <dbReference type="Proteomes" id="UP001151752"/>
    </source>
</evidence>
<dbReference type="PANTHER" id="PTHR33349:SF1">
    <property type="entry name" value="EMB|CAB62594.1"/>
    <property type="match status" value="1"/>
</dbReference>
<comment type="caution">
    <text evidence="2">The sequence shown here is derived from an EMBL/GenBank/DDBJ whole genome shotgun (WGS) entry which is preliminary data.</text>
</comment>
<evidence type="ECO:0000313" key="2">
    <source>
        <dbReference type="EMBL" id="KAJ6753093.1"/>
    </source>
</evidence>
<gene>
    <name evidence="2" type="ORF">OIU74_027867</name>
</gene>
<dbReference type="Proteomes" id="UP001151752">
    <property type="component" value="Unassembled WGS sequence"/>
</dbReference>
<organism evidence="2 3">
    <name type="scientific">Salix koriyanagi</name>
    <dbReference type="NCBI Taxonomy" id="2511006"/>
    <lineage>
        <taxon>Eukaryota</taxon>
        <taxon>Viridiplantae</taxon>
        <taxon>Streptophyta</taxon>
        <taxon>Embryophyta</taxon>
        <taxon>Tracheophyta</taxon>
        <taxon>Spermatophyta</taxon>
        <taxon>Magnoliopsida</taxon>
        <taxon>eudicotyledons</taxon>
        <taxon>Gunneridae</taxon>
        <taxon>Pentapetalae</taxon>
        <taxon>rosids</taxon>
        <taxon>fabids</taxon>
        <taxon>Malpighiales</taxon>
        <taxon>Salicaceae</taxon>
        <taxon>Saliceae</taxon>
        <taxon>Salix</taxon>
    </lineage>
</organism>
<dbReference type="PANTHER" id="PTHR33349">
    <property type="entry name" value="EMB|CAB62594.1"/>
    <property type="match status" value="1"/>
</dbReference>
<dbReference type="AlphaFoldDB" id="A0A9Q0VR88"/>
<reference evidence="2" key="1">
    <citation type="submission" date="2022-11" db="EMBL/GenBank/DDBJ databases">
        <authorList>
            <person name="Hyden B.L."/>
            <person name="Feng K."/>
            <person name="Yates T."/>
            <person name="Jawdy S."/>
            <person name="Smart L.B."/>
            <person name="Muchero W."/>
        </authorList>
    </citation>
    <scope>NUCLEOTIDE SEQUENCE</scope>
    <source>
        <tissue evidence="2">Shoot tip</tissue>
    </source>
</reference>
<accession>A0A9Q0VR88</accession>
<dbReference type="EMBL" id="JAPFFM010000008">
    <property type="protein sequence ID" value="KAJ6753093.1"/>
    <property type="molecule type" value="Genomic_DNA"/>
</dbReference>
<protein>
    <submittedName>
        <fullName evidence="2">Uncharacterized protein</fullName>
    </submittedName>
</protein>
<reference evidence="2" key="2">
    <citation type="journal article" date="2023" name="Int. J. Mol. Sci.">
        <title>De Novo Assembly and Annotation of 11 Diverse Shrub Willow (Salix) Genomes Reveals Novel Gene Organization in Sex-Linked Regions.</title>
        <authorList>
            <person name="Hyden B."/>
            <person name="Feng K."/>
            <person name="Yates T.B."/>
            <person name="Jawdy S."/>
            <person name="Cereghino C."/>
            <person name="Smart L.B."/>
            <person name="Muchero W."/>
        </authorList>
    </citation>
    <scope>NUCLEOTIDE SEQUENCE</scope>
    <source>
        <tissue evidence="2">Shoot tip</tissue>
    </source>
</reference>
<keyword evidence="3" id="KW-1185">Reference proteome</keyword>
<feature type="region of interest" description="Disordered" evidence="1">
    <location>
        <begin position="62"/>
        <end position="88"/>
    </location>
</feature>
<sequence length="173" mass="19222">MGKSSSSDTSKDILPHYLRASTGSCHDFCKYGRNHAFEEKARHSFPRRIVQKLQDDQILAESQTEDKSTSVVKVKPSPNFKSPSANNPEIIKREVSTKSAVIQTPLLKEVLTKRMTPTGLLAKSFDSQSSMLREALAKKKSSSGLPLAKSFDGRKSSFKRSSGQEKIISWGYL</sequence>
<proteinExistence type="predicted"/>
<name>A0A9Q0VR88_9ROSI</name>
<evidence type="ECO:0000256" key="1">
    <source>
        <dbReference type="SAM" id="MobiDB-lite"/>
    </source>
</evidence>